<dbReference type="SMART" id="SM00420">
    <property type="entry name" value="HTH_DEOR"/>
    <property type="match status" value="1"/>
</dbReference>
<protein>
    <submittedName>
        <fullName evidence="5">Glucitol operon repressor</fullName>
    </submittedName>
</protein>
<proteinExistence type="predicted"/>
<sequence>MAVDRRKEIINLLEQSGTVRVGDLSQRFGVTDETIRRDLERLESEGLIVRTHGGAVLSHRDKGFEPPVLQRESIRQEQKQAIGKYAASLVEEGEIIALDASTTCLQIVKHLPDMPLTVLTYSLAIANELVKKRNISMILIGGNFDSDSMAITGMSAETMVEGYHVDKFFFSCQGFDRLRGVSEPYESHARLKKKILNISDQLILVADSSKFQRKSLIRLLSLEDVHMLITDKGLLEEETGILEIKDLKVVYAE</sequence>
<dbReference type="Pfam" id="PF08220">
    <property type="entry name" value="HTH_DeoR"/>
    <property type="match status" value="1"/>
</dbReference>
<keyword evidence="6" id="KW-1185">Reference proteome</keyword>
<evidence type="ECO:0000313" key="6">
    <source>
        <dbReference type="Proteomes" id="UP000730618"/>
    </source>
</evidence>
<evidence type="ECO:0000256" key="2">
    <source>
        <dbReference type="ARBA" id="ARBA00023125"/>
    </source>
</evidence>
<evidence type="ECO:0000313" key="5">
    <source>
        <dbReference type="EMBL" id="CAG7614319.1"/>
    </source>
</evidence>
<evidence type="ECO:0000259" key="4">
    <source>
        <dbReference type="PROSITE" id="PS51000"/>
    </source>
</evidence>
<feature type="domain" description="HTH deoR-type" evidence="4">
    <location>
        <begin position="2"/>
        <end position="57"/>
    </location>
</feature>
<dbReference type="PROSITE" id="PS00894">
    <property type="entry name" value="HTH_DEOR_1"/>
    <property type="match status" value="1"/>
</dbReference>
<dbReference type="InterPro" id="IPR018356">
    <property type="entry name" value="Tscrpt_reg_HTH_DeoR_CS"/>
</dbReference>
<dbReference type="EMBL" id="CAJVCE010000001">
    <property type="protein sequence ID" value="CAG7614319.1"/>
    <property type="molecule type" value="Genomic_DNA"/>
</dbReference>
<dbReference type="InterPro" id="IPR050313">
    <property type="entry name" value="Carb_Metab_HTH_regulators"/>
</dbReference>
<dbReference type="RefSeq" id="WP_218096464.1">
    <property type="nucleotide sequence ID" value="NZ_CAJVCE010000001.1"/>
</dbReference>
<reference evidence="5 6" key="1">
    <citation type="submission" date="2021-06" db="EMBL/GenBank/DDBJ databases">
        <authorList>
            <person name="Criscuolo A."/>
        </authorList>
    </citation>
    <scope>NUCLEOTIDE SEQUENCE [LARGE SCALE GENOMIC DNA]</scope>
    <source>
        <strain evidence="6">CIP 111802</strain>
    </source>
</reference>
<comment type="caution">
    <text evidence="5">The sequence shown here is derived from an EMBL/GenBank/DDBJ whole genome shotgun (WGS) entry which is preliminary data.</text>
</comment>
<keyword evidence="1" id="KW-0805">Transcription regulation</keyword>
<dbReference type="Proteomes" id="UP000730618">
    <property type="component" value="Unassembled WGS sequence"/>
</dbReference>
<dbReference type="InterPro" id="IPR001034">
    <property type="entry name" value="DeoR_HTH"/>
</dbReference>
<evidence type="ECO:0000256" key="3">
    <source>
        <dbReference type="ARBA" id="ARBA00023163"/>
    </source>
</evidence>
<dbReference type="PROSITE" id="PS51000">
    <property type="entry name" value="HTH_DEOR_2"/>
    <property type="match status" value="1"/>
</dbReference>
<name>A0ABM8V9T6_9BACL</name>
<dbReference type="SMART" id="SM01134">
    <property type="entry name" value="DeoRC"/>
    <property type="match status" value="1"/>
</dbReference>
<organism evidence="5 6">
    <name type="scientific">Paenibacillus allorhizosphaerae</name>
    <dbReference type="NCBI Taxonomy" id="2849866"/>
    <lineage>
        <taxon>Bacteria</taxon>
        <taxon>Bacillati</taxon>
        <taxon>Bacillota</taxon>
        <taxon>Bacilli</taxon>
        <taxon>Bacillales</taxon>
        <taxon>Paenibacillaceae</taxon>
        <taxon>Paenibacillus</taxon>
    </lineage>
</organism>
<dbReference type="Pfam" id="PF00455">
    <property type="entry name" value="DeoRC"/>
    <property type="match status" value="1"/>
</dbReference>
<gene>
    <name evidence="5" type="primary">srlR_1</name>
    <name evidence="5" type="ORF">PAECIP111802_00062</name>
</gene>
<keyword evidence="3" id="KW-0804">Transcription</keyword>
<dbReference type="PANTHER" id="PTHR30363">
    <property type="entry name" value="HTH-TYPE TRANSCRIPTIONAL REGULATOR SRLR-RELATED"/>
    <property type="match status" value="1"/>
</dbReference>
<dbReference type="PANTHER" id="PTHR30363:SF44">
    <property type="entry name" value="AGA OPERON TRANSCRIPTIONAL REPRESSOR-RELATED"/>
    <property type="match status" value="1"/>
</dbReference>
<evidence type="ECO:0000256" key="1">
    <source>
        <dbReference type="ARBA" id="ARBA00023015"/>
    </source>
</evidence>
<accession>A0ABM8V9T6</accession>
<dbReference type="InterPro" id="IPR014036">
    <property type="entry name" value="DeoR-like_C"/>
</dbReference>
<keyword evidence="2" id="KW-0238">DNA-binding</keyword>